<keyword evidence="2" id="KW-1185">Reference proteome</keyword>
<sequence length="75" mass="9272">MYLFLQLAEKQFKRKYKIKKEMDNPIRQMETLKKLTLRYVDIKSFVEFFSIMCSYIKLNFENFSSSFFEDDRFAI</sequence>
<evidence type="ECO:0000313" key="1">
    <source>
        <dbReference type="EMBL" id="RNA03911.1"/>
    </source>
</evidence>
<reference evidence="1 2" key="1">
    <citation type="journal article" date="2018" name="Sci. Rep.">
        <title>Genomic signatures of local adaptation to the degree of environmental predictability in rotifers.</title>
        <authorList>
            <person name="Franch-Gras L."/>
            <person name="Hahn C."/>
            <person name="Garcia-Roger E.M."/>
            <person name="Carmona M.J."/>
            <person name="Serra M."/>
            <person name="Gomez A."/>
        </authorList>
    </citation>
    <scope>NUCLEOTIDE SEQUENCE [LARGE SCALE GENOMIC DNA]</scope>
    <source>
        <strain evidence="1">HYR1</strain>
    </source>
</reference>
<name>A0A3M7PYW3_BRAPC</name>
<dbReference type="Proteomes" id="UP000276133">
    <property type="component" value="Unassembled WGS sequence"/>
</dbReference>
<dbReference type="EMBL" id="REGN01008303">
    <property type="protein sequence ID" value="RNA03911.1"/>
    <property type="molecule type" value="Genomic_DNA"/>
</dbReference>
<evidence type="ECO:0000313" key="2">
    <source>
        <dbReference type="Proteomes" id="UP000276133"/>
    </source>
</evidence>
<organism evidence="1 2">
    <name type="scientific">Brachionus plicatilis</name>
    <name type="common">Marine rotifer</name>
    <name type="synonym">Brachionus muelleri</name>
    <dbReference type="NCBI Taxonomy" id="10195"/>
    <lineage>
        <taxon>Eukaryota</taxon>
        <taxon>Metazoa</taxon>
        <taxon>Spiralia</taxon>
        <taxon>Gnathifera</taxon>
        <taxon>Rotifera</taxon>
        <taxon>Eurotatoria</taxon>
        <taxon>Monogononta</taxon>
        <taxon>Pseudotrocha</taxon>
        <taxon>Ploima</taxon>
        <taxon>Brachionidae</taxon>
        <taxon>Brachionus</taxon>
    </lineage>
</organism>
<dbReference type="AlphaFoldDB" id="A0A3M7PYW3"/>
<proteinExistence type="predicted"/>
<comment type="caution">
    <text evidence="1">The sequence shown here is derived from an EMBL/GenBank/DDBJ whole genome shotgun (WGS) entry which is preliminary data.</text>
</comment>
<gene>
    <name evidence="1" type="ORF">BpHYR1_009236</name>
</gene>
<protein>
    <submittedName>
        <fullName evidence="1">Uncharacterized protein</fullName>
    </submittedName>
</protein>
<accession>A0A3M7PYW3</accession>